<sequence>MENPVKKNTIVKGIIASGAGLALATTVSAQANGEPQRSSKAPPGLEKALSKLAPGIMRALARTDGSNSRLQDLPVSP</sequence>
<keyword evidence="3" id="KW-1185">Reference proteome</keyword>
<name>A0A1Y6E9E0_9SPHN</name>
<dbReference type="AlphaFoldDB" id="A0A1Y6E9E0"/>
<dbReference type="Proteomes" id="UP000194420">
    <property type="component" value="Unassembled WGS sequence"/>
</dbReference>
<keyword evidence="1" id="KW-0732">Signal</keyword>
<accession>A0A1Y6E9E0</accession>
<gene>
    <name evidence="2" type="ORF">SAMN06297468_0253</name>
</gene>
<protein>
    <submittedName>
        <fullName evidence="2">Uncharacterized protein</fullName>
    </submittedName>
</protein>
<evidence type="ECO:0000256" key="1">
    <source>
        <dbReference type="SAM" id="SignalP"/>
    </source>
</evidence>
<organism evidence="2 3">
    <name type="scientific">Altererythrobacter xiamenensis</name>
    <dbReference type="NCBI Taxonomy" id="1316679"/>
    <lineage>
        <taxon>Bacteria</taxon>
        <taxon>Pseudomonadati</taxon>
        <taxon>Pseudomonadota</taxon>
        <taxon>Alphaproteobacteria</taxon>
        <taxon>Sphingomonadales</taxon>
        <taxon>Erythrobacteraceae</taxon>
        <taxon>Altererythrobacter</taxon>
    </lineage>
</organism>
<reference evidence="3" key="1">
    <citation type="submission" date="2017-04" db="EMBL/GenBank/DDBJ databases">
        <authorList>
            <person name="Varghese N."/>
            <person name="Submissions S."/>
        </authorList>
    </citation>
    <scope>NUCLEOTIDE SEQUENCE [LARGE SCALE GENOMIC DNA]</scope>
</reference>
<evidence type="ECO:0000313" key="2">
    <source>
        <dbReference type="EMBL" id="SMQ59224.1"/>
    </source>
</evidence>
<feature type="signal peptide" evidence="1">
    <location>
        <begin position="1"/>
        <end position="31"/>
    </location>
</feature>
<feature type="chain" id="PRO_5012780180" evidence="1">
    <location>
        <begin position="32"/>
        <end position="77"/>
    </location>
</feature>
<dbReference type="EMBL" id="FXWG01000001">
    <property type="protein sequence ID" value="SMQ59224.1"/>
    <property type="molecule type" value="Genomic_DNA"/>
</dbReference>
<proteinExistence type="predicted"/>
<evidence type="ECO:0000313" key="3">
    <source>
        <dbReference type="Proteomes" id="UP000194420"/>
    </source>
</evidence>